<feature type="transmembrane region" description="Helical" evidence="6">
    <location>
        <begin position="80"/>
        <end position="108"/>
    </location>
</feature>
<keyword evidence="3 6" id="KW-0812">Transmembrane</keyword>
<accession>A0A5B7SP32</accession>
<dbReference type="PANTHER" id="PTHR36115">
    <property type="entry name" value="PROLINE-RICH ANTIGEN HOMOLOG-RELATED"/>
    <property type="match status" value="1"/>
</dbReference>
<gene>
    <name evidence="8" type="ORF">FGM00_03250</name>
</gene>
<evidence type="ECO:0000256" key="1">
    <source>
        <dbReference type="ARBA" id="ARBA00004651"/>
    </source>
</evidence>
<evidence type="ECO:0000256" key="4">
    <source>
        <dbReference type="ARBA" id="ARBA00022989"/>
    </source>
</evidence>
<keyword evidence="4 6" id="KW-1133">Transmembrane helix</keyword>
<dbReference type="OrthoDB" id="762068at2"/>
<evidence type="ECO:0000313" key="8">
    <source>
        <dbReference type="EMBL" id="QCW99178.1"/>
    </source>
</evidence>
<keyword evidence="9" id="KW-1185">Reference proteome</keyword>
<reference evidence="8 9" key="1">
    <citation type="submission" date="2019-05" db="EMBL/GenBank/DDBJ databases">
        <title>Genome sequencing of F202Z8.</title>
        <authorList>
            <person name="Kwon Y.M."/>
        </authorList>
    </citation>
    <scope>NUCLEOTIDE SEQUENCE [LARGE SCALE GENOMIC DNA]</scope>
    <source>
        <strain evidence="8 9">F202Z8</strain>
    </source>
</reference>
<evidence type="ECO:0000256" key="6">
    <source>
        <dbReference type="SAM" id="Phobius"/>
    </source>
</evidence>
<proteinExistence type="predicted"/>
<protein>
    <submittedName>
        <fullName evidence="8">RDD family protein</fullName>
    </submittedName>
</protein>
<evidence type="ECO:0000256" key="5">
    <source>
        <dbReference type="ARBA" id="ARBA00023136"/>
    </source>
</evidence>
<dbReference type="Proteomes" id="UP000310017">
    <property type="component" value="Chromosome"/>
</dbReference>
<sequence length="198" mass="22500">MTRKEQLQSCKICQHQKKDLNRGIICGLTDNLADFEERCETFIENPKLKKRTEEDAILSSVDSKVASQGQRFANYLIDQIFVIGLGLLFGLMIGILAEFIDPVFLSFLYEDNRLIEWLLGSVLAIIYYSFFEGVTGRSIGKFFTKTKVVTEDGDRPNFSVVLTRSLCRCIPFNAFSFLANDGVGWHDKFSGTRVIEID</sequence>
<name>A0A5B7SP32_9FLAO</name>
<organism evidence="8 9">
    <name type="scientific">Aggregatimonas sangjinii</name>
    <dbReference type="NCBI Taxonomy" id="2583587"/>
    <lineage>
        <taxon>Bacteria</taxon>
        <taxon>Pseudomonadati</taxon>
        <taxon>Bacteroidota</taxon>
        <taxon>Flavobacteriia</taxon>
        <taxon>Flavobacteriales</taxon>
        <taxon>Flavobacteriaceae</taxon>
        <taxon>Aggregatimonas</taxon>
    </lineage>
</organism>
<dbReference type="GO" id="GO:0005886">
    <property type="term" value="C:plasma membrane"/>
    <property type="evidence" value="ECO:0007669"/>
    <property type="project" value="UniProtKB-SubCell"/>
</dbReference>
<dbReference type="InterPro" id="IPR051791">
    <property type="entry name" value="Pra-immunoreactive"/>
</dbReference>
<evidence type="ECO:0000256" key="2">
    <source>
        <dbReference type="ARBA" id="ARBA00022475"/>
    </source>
</evidence>
<keyword evidence="2" id="KW-1003">Cell membrane</keyword>
<dbReference type="EMBL" id="CP040710">
    <property type="protein sequence ID" value="QCW99178.1"/>
    <property type="molecule type" value="Genomic_DNA"/>
</dbReference>
<dbReference type="InterPro" id="IPR010432">
    <property type="entry name" value="RDD"/>
</dbReference>
<keyword evidence="5 6" id="KW-0472">Membrane</keyword>
<evidence type="ECO:0000313" key="9">
    <source>
        <dbReference type="Proteomes" id="UP000310017"/>
    </source>
</evidence>
<dbReference type="Pfam" id="PF06271">
    <property type="entry name" value="RDD"/>
    <property type="match status" value="1"/>
</dbReference>
<dbReference type="RefSeq" id="WP_138851531.1">
    <property type="nucleotide sequence ID" value="NZ_CP040710.1"/>
</dbReference>
<dbReference type="AlphaFoldDB" id="A0A5B7SP32"/>
<comment type="subcellular location">
    <subcellularLocation>
        <location evidence="1">Cell membrane</location>
        <topology evidence="1">Multi-pass membrane protein</topology>
    </subcellularLocation>
</comment>
<dbReference type="KEGG" id="asag:FGM00_03250"/>
<feature type="transmembrane region" description="Helical" evidence="6">
    <location>
        <begin position="114"/>
        <end position="131"/>
    </location>
</feature>
<dbReference type="PANTHER" id="PTHR36115:SF4">
    <property type="entry name" value="MEMBRANE PROTEIN"/>
    <property type="match status" value="1"/>
</dbReference>
<feature type="domain" description="RDD" evidence="7">
    <location>
        <begin position="66"/>
        <end position="178"/>
    </location>
</feature>
<evidence type="ECO:0000256" key="3">
    <source>
        <dbReference type="ARBA" id="ARBA00022692"/>
    </source>
</evidence>
<evidence type="ECO:0000259" key="7">
    <source>
        <dbReference type="Pfam" id="PF06271"/>
    </source>
</evidence>